<accession>A0A6V7DMQ6</accession>
<dbReference type="EMBL" id="LR828261">
    <property type="protein sequence ID" value="CAD0337348.1"/>
    <property type="molecule type" value="Genomic_DNA"/>
</dbReference>
<sequence>MLSDRSTAQPQRLRVTAPRPARTHRASDPSQCAAEHPADLQACNGTMAAASGTSGSHRMATMLDTLAADAHHSLDIKHSRFLANAAALESPAHALAIVQRMSVPDATHNCWAYRFGQEYRSSDDGEPSGTAGRPILAAIDGQGYDRVVVVVTRWYGGIKLGAGGLMRAYGGTAAECLRMATRRPLMTLCALELQCRFDDLGVVHVALNAFHATKLNERFDATGALLDIHIAADQLLGLKERLRDATGNRARLTGAETC</sequence>
<feature type="domain" description="Impact N-terminal" evidence="3">
    <location>
        <begin position="77"/>
        <end position="177"/>
    </location>
</feature>
<evidence type="ECO:0000313" key="4">
    <source>
        <dbReference type="EMBL" id="CAD0337348.1"/>
    </source>
</evidence>
<feature type="compositionally biased region" description="Polar residues" evidence="2">
    <location>
        <begin position="1"/>
        <end position="10"/>
    </location>
</feature>
<dbReference type="GO" id="GO:0005737">
    <property type="term" value="C:cytoplasm"/>
    <property type="evidence" value="ECO:0007669"/>
    <property type="project" value="TreeGrafter"/>
</dbReference>
<evidence type="ECO:0000256" key="1">
    <source>
        <dbReference type="ARBA" id="ARBA00007665"/>
    </source>
</evidence>
<dbReference type="InterPro" id="IPR020568">
    <property type="entry name" value="Ribosomal_Su5_D2-typ_SF"/>
</dbReference>
<dbReference type="PANTHER" id="PTHR16301">
    <property type="entry name" value="IMPACT-RELATED"/>
    <property type="match status" value="1"/>
</dbReference>
<dbReference type="InterPro" id="IPR023582">
    <property type="entry name" value="Impact"/>
</dbReference>
<dbReference type="Gene3D" id="3.30.230.30">
    <property type="entry name" value="Impact, N-terminal domain"/>
    <property type="match status" value="1"/>
</dbReference>
<dbReference type="SUPFAM" id="SSF54211">
    <property type="entry name" value="Ribosomal protein S5 domain 2-like"/>
    <property type="match status" value="1"/>
</dbReference>
<dbReference type="GO" id="GO:0043168">
    <property type="term" value="F:anion binding"/>
    <property type="evidence" value="ECO:0007669"/>
    <property type="project" value="UniProtKB-ARBA"/>
</dbReference>
<protein>
    <recommendedName>
        <fullName evidence="3">Impact N-terminal domain-containing protein</fullName>
    </recommendedName>
</protein>
<dbReference type="GO" id="GO:0006446">
    <property type="term" value="P:regulation of translational initiation"/>
    <property type="evidence" value="ECO:0007669"/>
    <property type="project" value="TreeGrafter"/>
</dbReference>
<evidence type="ECO:0000256" key="2">
    <source>
        <dbReference type="SAM" id="MobiDB-lite"/>
    </source>
</evidence>
<dbReference type="InterPro" id="IPR036956">
    <property type="entry name" value="Impact_N_sf"/>
</dbReference>
<dbReference type="SUPFAM" id="SSF54980">
    <property type="entry name" value="EF-G C-terminal domain-like"/>
    <property type="match status" value="1"/>
</dbReference>
<dbReference type="EMBL" id="LR828261">
    <property type="protein sequence ID" value="CAD0337356.1"/>
    <property type="molecule type" value="Genomic_DNA"/>
</dbReference>
<dbReference type="GO" id="GO:0032561">
    <property type="term" value="F:guanyl ribonucleotide binding"/>
    <property type="evidence" value="ECO:0007669"/>
    <property type="project" value="UniProtKB-ARBA"/>
</dbReference>
<organism evidence="4">
    <name type="scientific">Xanthomonas hortorum pv. pelargonii</name>
    <dbReference type="NCBI Taxonomy" id="453602"/>
    <lineage>
        <taxon>Bacteria</taxon>
        <taxon>Pseudomonadati</taxon>
        <taxon>Pseudomonadota</taxon>
        <taxon>Gammaproteobacteria</taxon>
        <taxon>Lysobacterales</taxon>
        <taxon>Lysobacteraceae</taxon>
        <taxon>Xanthomonas</taxon>
    </lineage>
</organism>
<proteinExistence type="inferred from homology"/>
<feature type="region of interest" description="Disordered" evidence="2">
    <location>
        <begin position="1"/>
        <end position="33"/>
    </location>
</feature>
<dbReference type="AlphaFoldDB" id="A0A6V7DMQ6"/>
<comment type="similarity">
    <text evidence="1">Belongs to the IMPACT family.</text>
</comment>
<dbReference type="Gene3D" id="3.30.70.240">
    <property type="match status" value="1"/>
</dbReference>
<dbReference type="PANTHER" id="PTHR16301:SF20">
    <property type="entry name" value="IMPACT FAMILY MEMBER YIGZ"/>
    <property type="match status" value="1"/>
</dbReference>
<dbReference type="InterPro" id="IPR035647">
    <property type="entry name" value="EFG_III/V"/>
</dbReference>
<dbReference type="Pfam" id="PF01205">
    <property type="entry name" value="Impact_N"/>
    <property type="match status" value="1"/>
</dbReference>
<reference evidence="4" key="1">
    <citation type="submission" date="2020-07" db="EMBL/GenBank/DDBJ databases">
        <authorList>
            <person name="Pothier F. J."/>
        </authorList>
    </citation>
    <scope>NUCLEOTIDE SEQUENCE</scope>
    <source>
        <strain evidence="4">CFBP 2533</strain>
    </source>
</reference>
<gene>
    <name evidence="4" type="ORF">CFBP2533_25460</name>
</gene>
<dbReference type="GO" id="GO:0017111">
    <property type="term" value="F:ribonucleoside triphosphate phosphatase activity"/>
    <property type="evidence" value="ECO:0007669"/>
    <property type="project" value="UniProtKB-ARBA"/>
</dbReference>
<evidence type="ECO:0000259" key="3">
    <source>
        <dbReference type="Pfam" id="PF01205"/>
    </source>
</evidence>
<name>A0A6V7DMQ6_9XANT</name>
<dbReference type="InterPro" id="IPR001498">
    <property type="entry name" value="Impact_N"/>
</dbReference>